<dbReference type="InterPro" id="IPR008979">
    <property type="entry name" value="Galactose-bd-like_sf"/>
</dbReference>
<dbReference type="InterPro" id="IPR031330">
    <property type="entry name" value="Gly_Hdrlase_35_cat"/>
</dbReference>
<evidence type="ECO:0000256" key="7">
    <source>
        <dbReference type="SAM" id="MobiDB-lite"/>
    </source>
</evidence>
<dbReference type="EC" id="3.2.1.23" evidence="3"/>
<sequence length="628" mass="70766">MAASAIKLLFSILILSQTVSARKADSAKHEVTSDGCSLIINGRRQLIFSGSIHYPRSTPAMWPRLIAEAKHGGLNTIETYVFWNIHEPVEGKFAFLMDCRGFPLWLREIQNITFRTDNPTFKSYMAKFVAMIVNMMKKEKLYASEGGPIILPQLLSDRSRMSTLMWLTHTEGGKRCSVDRQHGGGSPYWGAMGDVQGENAPGAVISACNGRNCGDIFNRSNSQTKPFLWQRIGLLNRVFSDLPSQRSAEDLAFAVARFFSRNGTLINYYMYHGRTNFGRTSSFVMTRYYDEAPLDEFGLHKELKYGHLNDLHHSLRSCSKALLWGGTSFQNYGKGFEAWTYENPDMKAYCKTVAYNTQKVTCQHNSRKFHVPNEPRKNNQWQIYMEHIPQMRDTHVIARETLELLDTTKDTSDYLWYTTSVHLEQDALPRGHSIRPVLLVSNLGHAMHDFVNRRYIASKHGTNIEKSCLPSTNQSNKRKQPHSSLGFDSGNAGVHTVVIQGLNTGTLDLSRTGWGHQRYFDAPSGMDPIALDMTSMGKGMVWINGQSIGRYWVSYQNPLGDPSQSVQMAHLKCPGKKVIDEIAFASFRNPDGLCGSFIIGSCHAPRTKTAVEKAQPLSEHNSKLKEQI</sequence>
<feature type="chain" id="PRO_5035156757" description="beta-galactosidase" evidence="8">
    <location>
        <begin position="22"/>
        <end position="628"/>
    </location>
</feature>
<evidence type="ECO:0000256" key="5">
    <source>
        <dbReference type="ARBA" id="ARBA00023295"/>
    </source>
</evidence>
<evidence type="ECO:0000313" key="12">
    <source>
        <dbReference type="Proteomes" id="UP000734854"/>
    </source>
</evidence>
<evidence type="ECO:0000256" key="3">
    <source>
        <dbReference type="ARBA" id="ARBA00012756"/>
    </source>
</evidence>
<evidence type="ECO:0000256" key="8">
    <source>
        <dbReference type="SAM" id="SignalP"/>
    </source>
</evidence>
<keyword evidence="12" id="KW-1185">Reference proteome</keyword>
<dbReference type="Gene3D" id="2.60.120.260">
    <property type="entry name" value="Galactose-binding domain-like"/>
    <property type="match status" value="1"/>
</dbReference>
<accession>A0A8J5EUA2</accession>
<dbReference type="AlphaFoldDB" id="A0A8J5EUA2"/>
<name>A0A8J5EUA2_ZINOF</name>
<proteinExistence type="inferred from homology"/>
<reference evidence="11 12" key="1">
    <citation type="submission" date="2020-08" db="EMBL/GenBank/DDBJ databases">
        <title>Plant Genome Project.</title>
        <authorList>
            <person name="Zhang R.-G."/>
        </authorList>
    </citation>
    <scope>NUCLEOTIDE SEQUENCE [LARGE SCALE GENOMIC DNA]</scope>
    <source>
        <tissue evidence="11">Rhizome</tissue>
    </source>
</reference>
<keyword evidence="8" id="KW-0732">Signal</keyword>
<dbReference type="InterPro" id="IPR017853">
    <property type="entry name" value="GH"/>
</dbReference>
<dbReference type="Gene3D" id="3.20.20.80">
    <property type="entry name" value="Glycosidases"/>
    <property type="match status" value="2"/>
</dbReference>
<evidence type="ECO:0000256" key="2">
    <source>
        <dbReference type="ARBA" id="ARBA00009809"/>
    </source>
</evidence>
<dbReference type="Pfam" id="PF21467">
    <property type="entry name" value="BetaGal_gal-bd"/>
    <property type="match status" value="1"/>
</dbReference>
<dbReference type="InterPro" id="IPR048913">
    <property type="entry name" value="BetaGal_gal-bd"/>
</dbReference>
<dbReference type="PANTHER" id="PTHR23421">
    <property type="entry name" value="BETA-GALACTOSIDASE RELATED"/>
    <property type="match status" value="1"/>
</dbReference>
<feature type="region of interest" description="Disordered" evidence="7">
    <location>
        <begin position="466"/>
        <end position="489"/>
    </location>
</feature>
<dbReference type="SUPFAM" id="SSF49785">
    <property type="entry name" value="Galactose-binding domain-like"/>
    <property type="match status" value="2"/>
</dbReference>
<dbReference type="SUPFAM" id="SSF51445">
    <property type="entry name" value="(Trans)glycosidases"/>
    <property type="match status" value="1"/>
</dbReference>
<dbReference type="PRINTS" id="PR00742">
    <property type="entry name" value="GLHYDRLASE35"/>
</dbReference>
<dbReference type="EMBL" id="JACMSC010000020">
    <property type="protein sequence ID" value="KAG6472356.1"/>
    <property type="molecule type" value="Genomic_DNA"/>
</dbReference>
<dbReference type="Proteomes" id="UP000734854">
    <property type="component" value="Unassembled WGS sequence"/>
</dbReference>
<dbReference type="InterPro" id="IPR001944">
    <property type="entry name" value="Glycoside_Hdrlase_35"/>
</dbReference>
<comment type="caution">
    <text evidence="11">The sequence shown here is derived from an EMBL/GenBank/DDBJ whole genome shotgun (WGS) entry which is preliminary data.</text>
</comment>
<feature type="signal peptide" evidence="8">
    <location>
        <begin position="1"/>
        <end position="21"/>
    </location>
</feature>
<evidence type="ECO:0000256" key="6">
    <source>
        <dbReference type="RuleBase" id="RU003679"/>
    </source>
</evidence>
<gene>
    <name evidence="11" type="ORF">ZIOFF_069816</name>
</gene>
<organism evidence="11 12">
    <name type="scientific">Zingiber officinale</name>
    <name type="common">Ginger</name>
    <name type="synonym">Amomum zingiber</name>
    <dbReference type="NCBI Taxonomy" id="94328"/>
    <lineage>
        <taxon>Eukaryota</taxon>
        <taxon>Viridiplantae</taxon>
        <taxon>Streptophyta</taxon>
        <taxon>Embryophyta</taxon>
        <taxon>Tracheophyta</taxon>
        <taxon>Spermatophyta</taxon>
        <taxon>Magnoliopsida</taxon>
        <taxon>Liliopsida</taxon>
        <taxon>Zingiberales</taxon>
        <taxon>Zingiberaceae</taxon>
        <taxon>Zingiber</taxon>
    </lineage>
</organism>
<keyword evidence="5" id="KW-0326">Glycosidase</keyword>
<dbReference type="GO" id="GO:0005975">
    <property type="term" value="P:carbohydrate metabolic process"/>
    <property type="evidence" value="ECO:0007669"/>
    <property type="project" value="InterPro"/>
</dbReference>
<keyword evidence="4" id="KW-0378">Hydrolase</keyword>
<dbReference type="Pfam" id="PF01301">
    <property type="entry name" value="Glyco_hydro_35"/>
    <property type="match status" value="2"/>
</dbReference>
<feature type="domain" description="Glycoside hydrolase 35 catalytic" evidence="9">
    <location>
        <begin position="37"/>
        <end position="95"/>
    </location>
</feature>
<evidence type="ECO:0000259" key="9">
    <source>
        <dbReference type="Pfam" id="PF01301"/>
    </source>
</evidence>
<dbReference type="GO" id="GO:0004565">
    <property type="term" value="F:beta-galactosidase activity"/>
    <property type="evidence" value="ECO:0007669"/>
    <property type="project" value="UniProtKB-EC"/>
</dbReference>
<protein>
    <recommendedName>
        <fullName evidence="3">beta-galactosidase</fullName>
        <ecNumber evidence="3">3.2.1.23</ecNumber>
    </recommendedName>
</protein>
<feature type="compositionally biased region" description="Polar residues" evidence="7">
    <location>
        <begin position="466"/>
        <end position="475"/>
    </location>
</feature>
<comment type="catalytic activity">
    <reaction evidence="1">
        <text>Hydrolysis of terminal non-reducing beta-D-galactose residues in beta-D-galactosides.</text>
        <dbReference type="EC" id="3.2.1.23"/>
    </reaction>
</comment>
<feature type="domain" description="Beta-galactosidase galactose-binding" evidence="10">
    <location>
        <begin position="517"/>
        <end position="562"/>
    </location>
</feature>
<evidence type="ECO:0000313" key="11">
    <source>
        <dbReference type="EMBL" id="KAG6472356.1"/>
    </source>
</evidence>
<dbReference type="CDD" id="cd22842">
    <property type="entry name" value="Gal_Rha_Lectin_BGal"/>
    <property type="match status" value="1"/>
</dbReference>
<comment type="similarity">
    <text evidence="2 6">Belongs to the glycosyl hydrolase 35 family.</text>
</comment>
<feature type="domain" description="Glycoside hydrolase 35 catalytic" evidence="9">
    <location>
        <begin position="99"/>
        <end position="314"/>
    </location>
</feature>
<evidence type="ECO:0000259" key="10">
    <source>
        <dbReference type="Pfam" id="PF21467"/>
    </source>
</evidence>
<evidence type="ECO:0000256" key="1">
    <source>
        <dbReference type="ARBA" id="ARBA00001412"/>
    </source>
</evidence>
<evidence type="ECO:0000256" key="4">
    <source>
        <dbReference type="ARBA" id="ARBA00022801"/>
    </source>
</evidence>